<feature type="region of interest" description="Disordered" evidence="1">
    <location>
        <begin position="1"/>
        <end position="29"/>
    </location>
</feature>
<dbReference type="RefSeq" id="XP_041286282.1">
    <property type="nucleotide sequence ID" value="XM_041442433.1"/>
</dbReference>
<dbReference type="AlphaFoldDB" id="A0A9P7EVK7"/>
<organism evidence="3 4">
    <name type="scientific">Suillus discolor</name>
    <dbReference type="NCBI Taxonomy" id="1912936"/>
    <lineage>
        <taxon>Eukaryota</taxon>
        <taxon>Fungi</taxon>
        <taxon>Dikarya</taxon>
        <taxon>Basidiomycota</taxon>
        <taxon>Agaricomycotina</taxon>
        <taxon>Agaricomycetes</taxon>
        <taxon>Agaricomycetidae</taxon>
        <taxon>Boletales</taxon>
        <taxon>Suillineae</taxon>
        <taxon>Suillaceae</taxon>
        <taxon>Suillus</taxon>
    </lineage>
</organism>
<keyword evidence="2" id="KW-0812">Transmembrane</keyword>
<feature type="compositionally biased region" description="Polar residues" evidence="1">
    <location>
        <begin position="1"/>
        <end position="18"/>
    </location>
</feature>
<protein>
    <recommendedName>
        <fullName evidence="5">Transmembrane protein</fullName>
    </recommendedName>
</protein>
<dbReference type="Proteomes" id="UP000823399">
    <property type="component" value="Unassembled WGS sequence"/>
</dbReference>
<proteinExistence type="predicted"/>
<evidence type="ECO:0000313" key="4">
    <source>
        <dbReference type="Proteomes" id="UP000823399"/>
    </source>
</evidence>
<dbReference type="GeneID" id="64704692"/>
<accession>A0A9P7EVK7</accession>
<evidence type="ECO:0000256" key="1">
    <source>
        <dbReference type="SAM" id="MobiDB-lite"/>
    </source>
</evidence>
<evidence type="ECO:0000256" key="2">
    <source>
        <dbReference type="SAM" id="Phobius"/>
    </source>
</evidence>
<dbReference type="EMBL" id="JABBWM010000102">
    <property type="protein sequence ID" value="KAG2090625.1"/>
    <property type="molecule type" value="Genomic_DNA"/>
</dbReference>
<evidence type="ECO:0000313" key="3">
    <source>
        <dbReference type="EMBL" id="KAG2090625.1"/>
    </source>
</evidence>
<name>A0A9P7EVK7_9AGAM</name>
<keyword evidence="2" id="KW-0472">Membrane</keyword>
<evidence type="ECO:0008006" key="5">
    <source>
        <dbReference type="Google" id="ProtNLM"/>
    </source>
</evidence>
<keyword evidence="4" id="KW-1185">Reference proteome</keyword>
<dbReference type="OrthoDB" id="3350619at2759"/>
<feature type="transmembrane region" description="Helical" evidence="2">
    <location>
        <begin position="42"/>
        <end position="64"/>
    </location>
</feature>
<gene>
    <name evidence="3" type="ORF">F5147DRAFT_780276</name>
</gene>
<keyword evidence="2" id="KW-1133">Transmembrane helix</keyword>
<reference evidence="3" key="1">
    <citation type="journal article" date="2020" name="New Phytol.">
        <title>Comparative genomics reveals dynamic genome evolution in host specialist ectomycorrhizal fungi.</title>
        <authorList>
            <person name="Lofgren L.A."/>
            <person name="Nguyen N.H."/>
            <person name="Vilgalys R."/>
            <person name="Ruytinx J."/>
            <person name="Liao H.L."/>
            <person name="Branco S."/>
            <person name="Kuo A."/>
            <person name="LaButti K."/>
            <person name="Lipzen A."/>
            <person name="Andreopoulos W."/>
            <person name="Pangilinan J."/>
            <person name="Riley R."/>
            <person name="Hundley H."/>
            <person name="Na H."/>
            <person name="Barry K."/>
            <person name="Grigoriev I.V."/>
            <person name="Stajich J.E."/>
            <person name="Kennedy P.G."/>
        </authorList>
    </citation>
    <scope>NUCLEOTIDE SEQUENCE</scope>
    <source>
        <strain evidence="3">FC423</strain>
    </source>
</reference>
<comment type="caution">
    <text evidence="3">The sequence shown here is derived from an EMBL/GenBank/DDBJ whole genome shotgun (WGS) entry which is preliminary data.</text>
</comment>
<sequence length="161" mass="18486">MFSSSRSRPYRPLNQTPQEFIDSESDHDDDHKAKTSRTVLHWPLVIVIFCTFLNLLLVSTPAFLQDSSVYLDKLITRKNDHILRRPSQYMRFDEIARTSPPIPREFISLPMSVSLVDHSASSHVFNGYLAMRTIRAGTISPSDDRKVHVTQIDNLAIDWGM</sequence>